<reference evidence="4" key="1">
    <citation type="submission" date="2018-02" db="EMBL/GenBank/DDBJ databases">
        <authorList>
            <person name="Clavel T."/>
            <person name="Strowig T."/>
        </authorList>
    </citation>
    <scope>NUCLEOTIDE SEQUENCE [LARGE SCALE GENOMIC DNA]</scope>
    <source>
        <strain evidence="4">DSM 100764</strain>
    </source>
</reference>
<accession>A0A2V1IVF7</accession>
<dbReference type="InterPro" id="IPR025665">
    <property type="entry name" value="Beta-barrel_OMP_2"/>
</dbReference>
<dbReference type="GeneID" id="93424525"/>
<keyword evidence="4" id="KW-1185">Reference proteome</keyword>
<feature type="domain" description="Outer membrane protein beta-barrel" evidence="2">
    <location>
        <begin position="31"/>
        <end position="206"/>
    </location>
</feature>
<evidence type="ECO:0000313" key="4">
    <source>
        <dbReference type="Proteomes" id="UP000244925"/>
    </source>
</evidence>
<feature type="chain" id="PRO_5015890246" evidence="1">
    <location>
        <begin position="25"/>
        <end position="233"/>
    </location>
</feature>
<dbReference type="AlphaFoldDB" id="A0A2V1IVF7"/>
<dbReference type="Proteomes" id="UP000244925">
    <property type="component" value="Unassembled WGS sequence"/>
</dbReference>
<evidence type="ECO:0000313" key="3">
    <source>
        <dbReference type="EMBL" id="PWB08840.1"/>
    </source>
</evidence>
<evidence type="ECO:0000256" key="1">
    <source>
        <dbReference type="SAM" id="SignalP"/>
    </source>
</evidence>
<dbReference type="EMBL" id="PUBV01000004">
    <property type="protein sequence ID" value="PWB08840.1"/>
    <property type="molecule type" value="Genomic_DNA"/>
</dbReference>
<comment type="caution">
    <text evidence="3">The sequence shown here is derived from an EMBL/GenBank/DDBJ whole genome shotgun (WGS) entry which is preliminary data.</text>
</comment>
<proteinExistence type="predicted"/>
<gene>
    <name evidence="3" type="ORF">C5O25_02855</name>
</gene>
<evidence type="ECO:0000259" key="2">
    <source>
        <dbReference type="Pfam" id="PF13568"/>
    </source>
</evidence>
<dbReference type="Pfam" id="PF13568">
    <property type="entry name" value="OMP_b-brl_2"/>
    <property type="match status" value="1"/>
</dbReference>
<keyword evidence="1" id="KW-0732">Signal</keyword>
<organism evidence="3 4">
    <name type="scientific">Paramuribaculum intestinale</name>
    <dbReference type="NCBI Taxonomy" id="2094151"/>
    <lineage>
        <taxon>Bacteria</taxon>
        <taxon>Pseudomonadati</taxon>
        <taxon>Bacteroidota</taxon>
        <taxon>Bacteroidia</taxon>
        <taxon>Bacteroidales</taxon>
        <taxon>Muribaculaceae</taxon>
        <taxon>Paramuribaculum</taxon>
    </lineage>
</organism>
<protein>
    <submittedName>
        <fullName evidence="3">PorT family protein</fullName>
    </submittedName>
</protein>
<dbReference type="SUPFAM" id="SSF56925">
    <property type="entry name" value="OMPA-like"/>
    <property type="match status" value="1"/>
</dbReference>
<dbReference type="RefSeq" id="WP_107035228.1">
    <property type="nucleotide sequence ID" value="NZ_CAOLHR010000034.1"/>
</dbReference>
<dbReference type="InterPro" id="IPR011250">
    <property type="entry name" value="OMP/PagP_B-barrel"/>
</dbReference>
<sequence length="233" mass="25957">MKISLFRSLIAAAAVVAAAASASAQRQYEPKFYLGGKAGATFSNMQFSPHVKQALVQGVTAGLTARYTEENIFGLVGELCVAQRGWKEGFEKDEGQWLYERTLTYITLPVLCHIYFGTDRVKGFVNLGPSVSYMLSSGIRSDFDYANPDMGPDSPFRYRETEQMTLPVKNRMDYGILGGAGVEFVFARRHSLMLEGRYYFGLGSIFSSKKRDPFSASRCTSIEVSLGYMFRVK</sequence>
<name>A0A2V1IVF7_9BACT</name>
<feature type="signal peptide" evidence="1">
    <location>
        <begin position="1"/>
        <end position="24"/>
    </location>
</feature>